<dbReference type="InterPro" id="IPR027417">
    <property type="entry name" value="P-loop_NTPase"/>
</dbReference>
<dbReference type="Proteomes" id="UP001499854">
    <property type="component" value="Unassembled WGS sequence"/>
</dbReference>
<comment type="caution">
    <text evidence="5">The sequence shown here is derived from an EMBL/GenBank/DDBJ whole genome shotgun (WGS) entry which is preliminary data.</text>
</comment>
<proteinExistence type="predicted"/>
<dbReference type="GO" id="GO:0005524">
    <property type="term" value="F:ATP binding"/>
    <property type="evidence" value="ECO:0007669"/>
    <property type="project" value="UniProtKB-KW"/>
</dbReference>
<evidence type="ECO:0000313" key="5">
    <source>
        <dbReference type="EMBL" id="GAA2007465.1"/>
    </source>
</evidence>
<evidence type="ECO:0000259" key="4">
    <source>
        <dbReference type="PROSITE" id="PS50893"/>
    </source>
</evidence>
<dbReference type="PROSITE" id="PS50893">
    <property type="entry name" value="ABC_TRANSPORTER_2"/>
    <property type="match status" value="1"/>
</dbReference>
<feature type="domain" description="ABC transporter" evidence="4">
    <location>
        <begin position="5"/>
        <end position="245"/>
    </location>
</feature>
<dbReference type="SUPFAM" id="SSF52540">
    <property type="entry name" value="P-loop containing nucleoside triphosphate hydrolases"/>
    <property type="match status" value="1"/>
</dbReference>
<evidence type="ECO:0000256" key="3">
    <source>
        <dbReference type="SAM" id="MobiDB-lite"/>
    </source>
</evidence>
<name>A0ABN2TH10_9ACTN</name>
<dbReference type="PANTHER" id="PTHR43790">
    <property type="entry name" value="CARBOHYDRATE TRANSPORT ATP-BINDING PROTEIN MG119-RELATED"/>
    <property type="match status" value="1"/>
</dbReference>
<feature type="compositionally biased region" description="Gly residues" evidence="3">
    <location>
        <begin position="265"/>
        <end position="285"/>
    </location>
</feature>
<evidence type="ECO:0000313" key="6">
    <source>
        <dbReference type="Proteomes" id="UP001499854"/>
    </source>
</evidence>
<keyword evidence="2 5" id="KW-0067">ATP-binding</keyword>
<protein>
    <submittedName>
        <fullName evidence="5">ATP-binding cassette domain-containing protein</fullName>
    </submittedName>
</protein>
<dbReference type="SMART" id="SM00382">
    <property type="entry name" value="AAA"/>
    <property type="match status" value="1"/>
</dbReference>
<feature type="region of interest" description="Disordered" evidence="3">
    <location>
        <begin position="265"/>
        <end position="323"/>
    </location>
</feature>
<sequence>MNVVLEAEDVGKYFGTVQALHGVSLTVRAGQVTCVLGDNGAGKSTLIKILSGVFRPDAGEVRVDGTAVRFGSPRDARAAGIATVFQDLAMVPLMAVWRNFFLGSEPTRGWGPWRRFDVAAAREQTVRGLAAMGIAVRDPDQPVGTLSGGERQSVAIARAVHFGARVLILDEPTSALGVKQAGAVLRRVAQAREKGLGVVFITHNPHHAYPVGDRFVVLNRGRLLGDYAKAEITREELVRLMSGGAELDALGHELERIPGIAASGIGNGTGTGTGAGTGSGSGDGAGLEAEPRPEPPTRAGAARETPDEPEADPPPGEPLDENS</sequence>
<dbReference type="InterPro" id="IPR003439">
    <property type="entry name" value="ABC_transporter-like_ATP-bd"/>
</dbReference>
<organism evidence="5 6">
    <name type="scientific">Catenulispora subtropica</name>
    <dbReference type="NCBI Taxonomy" id="450798"/>
    <lineage>
        <taxon>Bacteria</taxon>
        <taxon>Bacillati</taxon>
        <taxon>Actinomycetota</taxon>
        <taxon>Actinomycetes</taxon>
        <taxon>Catenulisporales</taxon>
        <taxon>Catenulisporaceae</taxon>
        <taxon>Catenulispora</taxon>
    </lineage>
</organism>
<dbReference type="CDD" id="cd03216">
    <property type="entry name" value="ABC_Carb_Monos_I"/>
    <property type="match status" value="1"/>
</dbReference>
<evidence type="ECO:0000256" key="1">
    <source>
        <dbReference type="ARBA" id="ARBA00022741"/>
    </source>
</evidence>
<gene>
    <name evidence="5" type="ORF">GCM10009838_87230</name>
</gene>
<dbReference type="InterPro" id="IPR003593">
    <property type="entry name" value="AAA+_ATPase"/>
</dbReference>
<keyword evidence="6" id="KW-1185">Reference proteome</keyword>
<reference evidence="5 6" key="1">
    <citation type="journal article" date="2019" name="Int. J. Syst. Evol. Microbiol.">
        <title>The Global Catalogue of Microorganisms (GCM) 10K type strain sequencing project: providing services to taxonomists for standard genome sequencing and annotation.</title>
        <authorList>
            <consortium name="The Broad Institute Genomics Platform"/>
            <consortium name="The Broad Institute Genome Sequencing Center for Infectious Disease"/>
            <person name="Wu L."/>
            <person name="Ma J."/>
        </authorList>
    </citation>
    <scope>NUCLEOTIDE SEQUENCE [LARGE SCALE GENOMIC DNA]</scope>
    <source>
        <strain evidence="5 6">JCM 16013</strain>
    </source>
</reference>
<evidence type="ECO:0000256" key="2">
    <source>
        <dbReference type="ARBA" id="ARBA00022840"/>
    </source>
</evidence>
<dbReference type="EMBL" id="BAAAQM010000097">
    <property type="protein sequence ID" value="GAA2007465.1"/>
    <property type="molecule type" value="Genomic_DNA"/>
</dbReference>
<dbReference type="PANTHER" id="PTHR43790:SF8">
    <property type="entry name" value="SUGAR ABC TRANSPORTER ATP-BINDING PROTEIN"/>
    <property type="match status" value="1"/>
</dbReference>
<keyword evidence="1" id="KW-0547">Nucleotide-binding</keyword>
<dbReference type="RefSeq" id="WP_344663132.1">
    <property type="nucleotide sequence ID" value="NZ_BAAAQM010000097.1"/>
</dbReference>
<dbReference type="InterPro" id="IPR050107">
    <property type="entry name" value="ABC_carbohydrate_import_ATPase"/>
</dbReference>
<dbReference type="Gene3D" id="3.40.50.300">
    <property type="entry name" value="P-loop containing nucleotide triphosphate hydrolases"/>
    <property type="match status" value="1"/>
</dbReference>
<dbReference type="Pfam" id="PF00005">
    <property type="entry name" value="ABC_tran"/>
    <property type="match status" value="1"/>
</dbReference>
<accession>A0ABN2TH10</accession>